<dbReference type="RefSeq" id="WP_086855978.1">
    <property type="nucleotide sequence ID" value="NZ_JADBEG010000001.1"/>
</dbReference>
<evidence type="ECO:0000313" key="1">
    <source>
        <dbReference type="EMBL" id="MBE1502644.1"/>
    </source>
</evidence>
<organism evidence="1 2">
    <name type="scientific">Amycolatopsis lexingtonensis</name>
    <dbReference type="NCBI Taxonomy" id="218822"/>
    <lineage>
        <taxon>Bacteria</taxon>
        <taxon>Bacillati</taxon>
        <taxon>Actinomycetota</taxon>
        <taxon>Actinomycetes</taxon>
        <taxon>Pseudonocardiales</taxon>
        <taxon>Pseudonocardiaceae</taxon>
        <taxon>Amycolatopsis</taxon>
    </lineage>
</organism>
<name>A0ABR9IHI5_9PSEU</name>
<proteinExistence type="predicted"/>
<evidence type="ECO:0000313" key="2">
    <source>
        <dbReference type="Proteomes" id="UP000631670"/>
    </source>
</evidence>
<dbReference type="EMBL" id="JADBEG010000001">
    <property type="protein sequence ID" value="MBE1502644.1"/>
    <property type="molecule type" value="Genomic_DNA"/>
</dbReference>
<dbReference type="Proteomes" id="UP000631670">
    <property type="component" value="Unassembled WGS sequence"/>
</dbReference>
<protein>
    <submittedName>
        <fullName evidence="1">Uncharacterized protein</fullName>
    </submittedName>
</protein>
<accession>A0ABR9IHI5</accession>
<comment type="caution">
    <text evidence="1">The sequence shown here is derived from an EMBL/GenBank/DDBJ whole genome shotgun (WGS) entry which is preliminary data.</text>
</comment>
<keyword evidence="2" id="KW-1185">Reference proteome</keyword>
<sequence>MGFNRDDVVLAELDMPSESAVNAQLDDLLQPGGERVEPAAESVEIIAKLNVNSMTGLVMDTLGNIRDAKSLAVGSRLPGGQWPQAVNL</sequence>
<reference evidence="1 2" key="1">
    <citation type="submission" date="2020-10" db="EMBL/GenBank/DDBJ databases">
        <title>Sequencing the genomes of 1000 actinobacteria strains.</title>
        <authorList>
            <person name="Klenk H.-P."/>
        </authorList>
    </citation>
    <scope>NUCLEOTIDE SEQUENCE [LARGE SCALE GENOMIC DNA]</scope>
    <source>
        <strain evidence="1 2">DSM 44653</strain>
    </source>
</reference>
<gene>
    <name evidence="1" type="ORF">H4696_009744</name>
</gene>